<dbReference type="InterPro" id="IPR016193">
    <property type="entry name" value="Cytidine_deaminase-like"/>
</dbReference>
<evidence type="ECO:0000313" key="8">
    <source>
        <dbReference type="Proteomes" id="UP000243361"/>
    </source>
</evidence>
<accession>A0A657PKW3</accession>
<dbReference type="PROSITE" id="PS51747">
    <property type="entry name" value="CYT_DCMP_DEAMINASES_2"/>
    <property type="match status" value="1"/>
</dbReference>
<dbReference type="EMBL" id="MUIE01000026">
    <property type="protein sequence ID" value="OQX37800.1"/>
    <property type="molecule type" value="Genomic_DNA"/>
</dbReference>
<dbReference type="Proteomes" id="UP000250928">
    <property type="component" value="Unassembled WGS sequence"/>
</dbReference>
<evidence type="ECO:0000256" key="4">
    <source>
        <dbReference type="ARBA" id="ARBA00022833"/>
    </source>
</evidence>
<comment type="similarity">
    <text evidence="1">Belongs to the cytidine and deoxycytidylate deaminase family.</text>
</comment>
<organism evidence="6 8">
    <name type="scientific">Candidatus Sedimenticola endophacoides</name>
    <dbReference type="NCBI Taxonomy" id="2548426"/>
    <lineage>
        <taxon>Bacteria</taxon>
        <taxon>Pseudomonadati</taxon>
        <taxon>Pseudomonadota</taxon>
        <taxon>Gammaproteobacteria</taxon>
        <taxon>Chromatiales</taxon>
        <taxon>Sedimenticolaceae</taxon>
        <taxon>Sedimenticola</taxon>
    </lineage>
</organism>
<dbReference type="PANTHER" id="PTHR11079">
    <property type="entry name" value="CYTOSINE DEAMINASE FAMILY MEMBER"/>
    <property type="match status" value="1"/>
</dbReference>
<evidence type="ECO:0000256" key="2">
    <source>
        <dbReference type="ARBA" id="ARBA00022723"/>
    </source>
</evidence>
<keyword evidence="3" id="KW-0378">Hydrolase</keyword>
<dbReference type="SUPFAM" id="SSF53927">
    <property type="entry name" value="Cytidine deaminase-like"/>
    <property type="match status" value="1"/>
</dbReference>
<keyword evidence="2" id="KW-0479">Metal-binding</keyword>
<evidence type="ECO:0000256" key="1">
    <source>
        <dbReference type="ARBA" id="ARBA00006576"/>
    </source>
</evidence>
<evidence type="ECO:0000313" key="9">
    <source>
        <dbReference type="Proteomes" id="UP000250928"/>
    </source>
</evidence>
<dbReference type="PANTHER" id="PTHR11079:SF161">
    <property type="entry name" value="CMP_DCMP-TYPE DEAMINASE DOMAIN-CONTAINING PROTEIN"/>
    <property type="match status" value="1"/>
</dbReference>
<evidence type="ECO:0000313" key="6">
    <source>
        <dbReference type="EMBL" id="OQX37800.1"/>
    </source>
</evidence>
<keyword evidence="4" id="KW-0862">Zinc</keyword>
<keyword evidence="8" id="KW-1185">Reference proteome</keyword>
<dbReference type="GO" id="GO:0006152">
    <property type="term" value="P:purine nucleoside catabolic process"/>
    <property type="evidence" value="ECO:0007669"/>
    <property type="project" value="TreeGrafter"/>
</dbReference>
<name>A0A657PKW3_9GAMM</name>
<dbReference type="GO" id="GO:0047974">
    <property type="term" value="F:guanosine deaminase activity"/>
    <property type="evidence" value="ECO:0007669"/>
    <property type="project" value="TreeGrafter"/>
</dbReference>
<sequence length="150" mass="16669">MAEAIAMARQGVALGHGGPFGAVVVRDGVVIGRGWNRVIADTDPTAHAEVNAIRDASGRLGVWHLEECELYASCEPCPMCLSAAYWAHISKIYYAASEADAAELGFDDRHIREELQCSPIRRSLPMQQLMREEALEVFAQWRASELKRHY</sequence>
<dbReference type="InterPro" id="IPR002125">
    <property type="entry name" value="CMP_dCMP_dom"/>
</dbReference>
<feature type="domain" description="CMP/dCMP-type deaminase" evidence="5">
    <location>
        <begin position="1"/>
        <end position="122"/>
    </location>
</feature>
<evidence type="ECO:0000313" key="7">
    <source>
        <dbReference type="EMBL" id="PUE03244.1"/>
    </source>
</evidence>
<protein>
    <submittedName>
        <fullName evidence="6">tRNA-specific adenosine deaminase</fullName>
    </submittedName>
</protein>
<dbReference type="Proteomes" id="UP000243361">
    <property type="component" value="Unassembled WGS sequence"/>
</dbReference>
<reference evidence="7 9" key="2">
    <citation type="submission" date="2018-01" db="EMBL/GenBank/DDBJ databases">
        <title>Novel co-symbiosis in the lucinid bivalve Phacoides pectinatus.</title>
        <authorList>
            <person name="Lim S.J."/>
            <person name="Davis B.G."/>
            <person name="Gill D.E."/>
            <person name="Engel A.S."/>
            <person name="Anderson L.C."/>
            <person name="Campbell B.J."/>
        </authorList>
    </citation>
    <scope>NUCLEOTIDE SEQUENCE [LARGE SCALE GENOMIC DNA]</scope>
    <source>
        <strain evidence="7">N3_P5</strain>
    </source>
</reference>
<comment type="caution">
    <text evidence="6">The sequence shown here is derived from an EMBL/GenBank/DDBJ whole genome shotgun (WGS) entry which is preliminary data.</text>
</comment>
<dbReference type="AlphaFoldDB" id="A0A657PKW3"/>
<dbReference type="EMBL" id="PQCO01000163">
    <property type="protein sequence ID" value="PUE03244.1"/>
    <property type="molecule type" value="Genomic_DNA"/>
</dbReference>
<dbReference type="Pfam" id="PF00383">
    <property type="entry name" value="dCMP_cyt_deam_1"/>
    <property type="match status" value="1"/>
</dbReference>
<dbReference type="CDD" id="cd01285">
    <property type="entry name" value="nucleoside_deaminase"/>
    <property type="match status" value="1"/>
</dbReference>
<feature type="non-terminal residue" evidence="6">
    <location>
        <position position="150"/>
    </location>
</feature>
<dbReference type="GO" id="GO:0046872">
    <property type="term" value="F:metal ion binding"/>
    <property type="evidence" value="ECO:0007669"/>
    <property type="project" value="UniProtKB-KW"/>
</dbReference>
<reference evidence="6 8" key="1">
    <citation type="submission" date="2017-02" db="EMBL/GenBank/DDBJ databases">
        <title>Novel co-symbiosis in the unique lucinid bivalve Phacoides pectinatus.</title>
        <authorList>
            <person name="Lim S.J."/>
            <person name="Davis B.G."/>
            <person name="Gill D.E."/>
            <person name="Engel A.S."/>
            <person name="Anderson L.C."/>
            <person name="Campbell B.J."/>
        </authorList>
    </citation>
    <scope>NUCLEOTIDE SEQUENCE [LARGE SCALE GENOMIC DNA]</scope>
    <source>
        <strain evidence="6">LUC13016_P6</strain>
    </source>
</reference>
<dbReference type="FunFam" id="3.40.140.10:FF:000011">
    <property type="entry name" value="tRNA-specific adenosine deaminase"/>
    <property type="match status" value="1"/>
</dbReference>
<evidence type="ECO:0000259" key="5">
    <source>
        <dbReference type="PROSITE" id="PS51747"/>
    </source>
</evidence>
<dbReference type="Gene3D" id="3.40.140.10">
    <property type="entry name" value="Cytidine Deaminase, domain 2"/>
    <property type="match status" value="1"/>
</dbReference>
<evidence type="ECO:0000256" key="3">
    <source>
        <dbReference type="ARBA" id="ARBA00022801"/>
    </source>
</evidence>
<proteinExistence type="inferred from homology"/>
<gene>
    <name evidence="6" type="ORF">B0D84_00235</name>
    <name evidence="7" type="ORF">C3L24_04850</name>
</gene>